<feature type="compositionally biased region" description="Polar residues" evidence="8">
    <location>
        <begin position="420"/>
        <end position="434"/>
    </location>
</feature>
<organism evidence="10 11">
    <name type="scientific">Glutinoglossum americanum</name>
    <dbReference type="NCBI Taxonomy" id="1670608"/>
    <lineage>
        <taxon>Eukaryota</taxon>
        <taxon>Fungi</taxon>
        <taxon>Dikarya</taxon>
        <taxon>Ascomycota</taxon>
        <taxon>Pezizomycotina</taxon>
        <taxon>Geoglossomycetes</taxon>
        <taxon>Geoglossales</taxon>
        <taxon>Geoglossaceae</taxon>
        <taxon>Glutinoglossum</taxon>
    </lineage>
</organism>
<dbReference type="PANTHER" id="PTHR40021:SF1">
    <property type="entry name" value="DEFECT AT LOW TEMPERATURE PROTEIN 1"/>
    <property type="match status" value="1"/>
</dbReference>
<dbReference type="OrthoDB" id="4096362at2759"/>
<feature type="compositionally biased region" description="Low complexity" evidence="8">
    <location>
        <begin position="369"/>
        <end position="384"/>
    </location>
</feature>
<feature type="transmembrane region" description="Helical" evidence="7">
    <location>
        <begin position="42"/>
        <end position="63"/>
    </location>
</feature>
<proteinExistence type="inferred from homology"/>
<dbReference type="AlphaFoldDB" id="A0A9P8HW72"/>
<keyword evidence="9" id="KW-0732">Signal</keyword>
<evidence type="ECO:0000256" key="9">
    <source>
        <dbReference type="SAM" id="SignalP"/>
    </source>
</evidence>
<evidence type="ECO:0000256" key="1">
    <source>
        <dbReference type="ARBA" id="ARBA00002489"/>
    </source>
</evidence>
<dbReference type="GO" id="GO:0016020">
    <property type="term" value="C:membrane"/>
    <property type="evidence" value="ECO:0007669"/>
    <property type="project" value="UniProtKB-SubCell"/>
</dbReference>
<name>A0A9P8HW72_9PEZI</name>
<evidence type="ECO:0000256" key="8">
    <source>
        <dbReference type="SAM" id="MobiDB-lite"/>
    </source>
</evidence>
<evidence type="ECO:0000256" key="4">
    <source>
        <dbReference type="ARBA" id="ARBA00022692"/>
    </source>
</evidence>
<feature type="compositionally biased region" description="Polar residues" evidence="8">
    <location>
        <begin position="442"/>
        <end position="458"/>
    </location>
</feature>
<keyword evidence="11" id="KW-1185">Reference proteome</keyword>
<reference evidence="10" key="1">
    <citation type="submission" date="2021-03" db="EMBL/GenBank/DDBJ databases">
        <title>Comparative genomics and phylogenomic investigation of the class Geoglossomycetes provide insights into ecological specialization and systematics.</title>
        <authorList>
            <person name="Melie T."/>
            <person name="Pirro S."/>
            <person name="Miller A.N."/>
            <person name="Quandt A."/>
        </authorList>
    </citation>
    <scope>NUCLEOTIDE SEQUENCE</scope>
    <source>
        <strain evidence="10">GBOQ0MN5Z8</strain>
    </source>
</reference>
<comment type="subcellular location">
    <subcellularLocation>
        <location evidence="7">Membrane</location>
        <topology evidence="7">Multi-pass membrane protein</topology>
    </subcellularLocation>
</comment>
<comment type="similarity">
    <text evidence="2 7">Belongs to the DLT1 family.</text>
</comment>
<feature type="signal peptide" evidence="9">
    <location>
        <begin position="1"/>
        <end position="32"/>
    </location>
</feature>
<feature type="region of interest" description="Disordered" evidence="8">
    <location>
        <begin position="112"/>
        <end position="147"/>
    </location>
</feature>
<evidence type="ECO:0000256" key="6">
    <source>
        <dbReference type="ARBA" id="ARBA00023136"/>
    </source>
</evidence>
<accession>A0A9P8HW72</accession>
<keyword evidence="5 7" id="KW-1133">Transmembrane helix</keyword>
<dbReference type="PANTHER" id="PTHR40021">
    <property type="entry name" value="DEFECT AT LOW TEMPERATURE PROTEIN 1"/>
    <property type="match status" value="1"/>
</dbReference>
<evidence type="ECO:0000256" key="5">
    <source>
        <dbReference type="ARBA" id="ARBA00022989"/>
    </source>
</evidence>
<evidence type="ECO:0000256" key="3">
    <source>
        <dbReference type="ARBA" id="ARBA00021353"/>
    </source>
</evidence>
<evidence type="ECO:0000256" key="2">
    <source>
        <dbReference type="ARBA" id="ARBA00005550"/>
    </source>
</evidence>
<keyword evidence="6 7" id="KW-0472">Membrane</keyword>
<dbReference type="Proteomes" id="UP000698800">
    <property type="component" value="Unassembled WGS sequence"/>
</dbReference>
<feature type="chain" id="PRO_5040313721" description="Defect at low temperature protein 1" evidence="9">
    <location>
        <begin position="33"/>
        <end position="481"/>
    </location>
</feature>
<dbReference type="InterPro" id="IPR038869">
    <property type="entry name" value="DLT1"/>
</dbReference>
<feature type="compositionally biased region" description="Low complexity" evidence="8">
    <location>
        <begin position="331"/>
        <end position="345"/>
    </location>
</feature>
<sequence length="481" mass="51662">MHVRLFNIIYSTTFSFLSLVLLILILVTPADSIRQAFNNQHFYNLAAIAGTYLLTAVLALLIYSSRLYTNRSVLAAIPKAWVPIDKGDVGSSVGKMIEEGLCRSAVVARDARPRDLRSEREEDRGGERRERSGSGGSASAVRDEGGVLGVSLRDHQRTDHERQEAATAVTVPPVWGHIAHPGHSSPSSSDLPNLHYLTVILELPHLIEAKAVSLAPPSPSQTPTNTTHPPSTRALSLLQRPAEIGLREYIHHLTGLGLIQPPGLAEDFLVRYERARFSGVELTEEEFRALVGVFAEVLGGMVVGAGLEGRLREEADGDGTRSFVSGTTMPSSSSGRSFESFVPSSVEQDSLGAASLRLPRQRPMREHPSTTTSTTPPRPISSQSLGGFGLSSFFASSSSFSVINNNSNRGGTQLAAPQHPQEQQLRGDSSTDLSSPGDDATADNNPLHQSMTWETVQTPGGGLWVGPPPLEWQRGSGGPFG</sequence>
<evidence type="ECO:0000313" key="10">
    <source>
        <dbReference type="EMBL" id="KAH0536782.1"/>
    </source>
</evidence>
<evidence type="ECO:0000313" key="11">
    <source>
        <dbReference type="Proteomes" id="UP000698800"/>
    </source>
</evidence>
<feature type="compositionally biased region" description="Basic and acidic residues" evidence="8">
    <location>
        <begin position="112"/>
        <end position="132"/>
    </location>
</feature>
<evidence type="ECO:0000256" key="7">
    <source>
        <dbReference type="RuleBase" id="RU367100"/>
    </source>
</evidence>
<protein>
    <recommendedName>
        <fullName evidence="3 7">Defect at low temperature protein 1</fullName>
    </recommendedName>
</protein>
<feature type="region of interest" description="Disordered" evidence="8">
    <location>
        <begin position="314"/>
        <end position="384"/>
    </location>
</feature>
<comment type="caution">
    <text evidence="10">The sequence shown here is derived from an EMBL/GenBank/DDBJ whole genome shotgun (WGS) entry which is preliminary data.</text>
</comment>
<feature type="region of interest" description="Disordered" evidence="8">
    <location>
        <begin position="405"/>
        <end position="481"/>
    </location>
</feature>
<keyword evidence="4 7" id="KW-0812">Transmembrane</keyword>
<comment type="caution">
    <text evidence="7">Lacks conserved residue(s) required for the propagation of feature annotation.</text>
</comment>
<comment type="function">
    <text evidence="1 7">Required for growth under high-pressure and low-temperature conditions.</text>
</comment>
<dbReference type="EMBL" id="JAGHQL010000181">
    <property type="protein sequence ID" value="KAH0536782.1"/>
    <property type="molecule type" value="Genomic_DNA"/>
</dbReference>
<gene>
    <name evidence="7" type="primary">DLT1</name>
    <name evidence="10" type="ORF">FGG08_006385</name>
</gene>